<evidence type="ECO:0000313" key="4">
    <source>
        <dbReference type="Proteomes" id="UP000324376"/>
    </source>
</evidence>
<name>A0A5S5BTV2_9FLAO</name>
<gene>
    <name evidence="3" type="ORF">BD809_11348</name>
</gene>
<dbReference type="Proteomes" id="UP000324376">
    <property type="component" value="Unassembled WGS sequence"/>
</dbReference>
<evidence type="ECO:0000256" key="2">
    <source>
        <dbReference type="SAM" id="SignalP"/>
    </source>
</evidence>
<organism evidence="3 4">
    <name type="scientific">Aquimarina intermedia</name>
    <dbReference type="NCBI Taxonomy" id="350814"/>
    <lineage>
        <taxon>Bacteria</taxon>
        <taxon>Pseudomonadati</taxon>
        <taxon>Bacteroidota</taxon>
        <taxon>Flavobacteriia</taxon>
        <taxon>Flavobacteriales</taxon>
        <taxon>Flavobacteriaceae</taxon>
        <taxon>Aquimarina</taxon>
    </lineage>
</organism>
<evidence type="ECO:0000256" key="1">
    <source>
        <dbReference type="SAM" id="MobiDB-lite"/>
    </source>
</evidence>
<keyword evidence="4" id="KW-1185">Reference proteome</keyword>
<feature type="region of interest" description="Disordered" evidence="1">
    <location>
        <begin position="24"/>
        <end position="77"/>
    </location>
</feature>
<feature type="chain" id="PRO_5024287997" evidence="2">
    <location>
        <begin position="24"/>
        <end position="132"/>
    </location>
</feature>
<keyword evidence="2" id="KW-0732">Signal</keyword>
<dbReference type="RefSeq" id="WP_148783756.1">
    <property type="nucleotide sequence ID" value="NZ_VNHU01000013.1"/>
</dbReference>
<feature type="region of interest" description="Disordered" evidence="1">
    <location>
        <begin position="109"/>
        <end position="132"/>
    </location>
</feature>
<accession>A0A5S5BTV2</accession>
<feature type="compositionally biased region" description="Basic and acidic residues" evidence="1">
    <location>
        <begin position="109"/>
        <end position="119"/>
    </location>
</feature>
<feature type="signal peptide" evidence="2">
    <location>
        <begin position="1"/>
        <end position="23"/>
    </location>
</feature>
<feature type="compositionally biased region" description="Basic and acidic residues" evidence="1">
    <location>
        <begin position="37"/>
        <end position="51"/>
    </location>
</feature>
<sequence>MKSLNFFILFSAFMLVGVCDALAQNEKTKNDTPATEVSKKIKDKDSDKSENLKSTSSEEETKRAKRKKGAQSMTSIIDEKGNEIFSIEEKDPVTGEIKFTELVVERQDKGVKPVKEKNVKSKTKSKTTIEKQ</sequence>
<evidence type="ECO:0000313" key="3">
    <source>
        <dbReference type="EMBL" id="TYP70384.1"/>
    </source>
</evidence>
<dbReference type="AlphaFoldDB" id="A0A5S5BTV2"/>
<dbReference type="EMBL" id="VNHU01000013">
    <property type="protein sequence ID" value="TYP70384.1"/>
    <property type="molecule type" value="Genomic_DNA"/>
</dbReference>
<comment type="caution">
    <text evidence="3">The sequence shown here is derived from an EMBL/GenBank/DDBJ whole genome shotgun (WGS) entry which is preliminary data.</text>
</comment>
<reference evidence="3 4" key="1">
    <citation type="submission" date="2019-07" db="EMBL/GenBank/DDBJ databases">
        <title>Genomic Encyclopedia of Archaeal and Bacterial Type Strains, Phase II (KMG-II): from individual species to whole genera.</title>
        <authorList>
            <person name="Goeker M."/>
        </authorList>
    </citation>
    <scope>NUCLEOTIDE SEQUENCE [LARGE SCALE GENOMIC DNA]</scope>
    <source>
        <strain evidence="3 4">DSM 17527</strain>
    </source>
</reference>
<protein>
    <submittedName>
        <fullName evidence="3">Uncharacterized protein</fullName>
    </submittedName>
</protein>
<proteinExistence type="predicted"/>